<dbReference type="Proteomes" id="UP001168821">
    <property type="component" value="Unassembled WGS sequence"/>
</dbReference>
<gene>
    <name evidence="2" type="ORF">Zmor_000593</name>
</gene>
<feature type="region of interest" description="Disordered" evidence="1">
    <location>
        <begin position="1"/>
        <end position="76"/>
    </location>
</feature>
<feature type="region of interest" description="Disordered" evidence="1">
    <location>
        <begin position="92"/>
        <end position="111"/>
    </location>
</feature>
<evidence type="ECO:0000256" key="1">
    <source>
        <dbReference type="SAM" id="MobiDB-lite"/>
    </source>
</evidence>
<dbReference type="EMBL" id="JALNTZ010000001">
    <property type="protein sequence ID" value="KAJ3665080.1"/>
    <property type="molecule type" value="Genomic_DNA"/>
</dbReference>
<dbReference type="AlphaFoldDB" id="A0AA38IZJ5"/>
<evidence type="ECO:0000313" key="2">
    <source>
        <dbReference type="EMBL" id="KAJ3665080.1"/>
    </source>
</evidence>
<evidence type="ECO:0000313" key="3">
    <source>
        <dbReference type="Proteomes" id="UP001168821"/>
    </source>
</evidence>
<sequence>MSSTRRWLSKIYNDSQESKTDTDISWSNSDSDDENPQPPIKKRRSSTEPVHKSKPSNWLNLNVTPPKKALSADPFASQDSFLESPIISEIKLEEQSPVLTQTDASSSKEESPVLNRSKIIRKIRWRKRKKEEVQLKIVTEESLDSQAGVVIEDNSTQSTHIEISPAKSELSQPCEIDPFPSQHSSEVISDSFTSSGSDARLLLYHQPPPRKKRYKKGGLASQLHKATNSQSSSVAIWQHEVFLSKLKGEEVSKLKVSDGVQIDFLVVDKWKEYGCKILECRCIEESDTKKLVFSFSHPEIDNYDSFVVVANTNMCVETGQKYQIFPPYSTKVVSYKLKTTLCVIDASRFVLL</sequence>
<proteinExistence type="predicted"/>
<comment type="caution">
    <text evidence="2">The sequence shown here is derived from an EMBL/GenBank/DDBJ whole genome shotgun (WGS) entry which is preliminary data.</text>
</comment>
<protein>
    <submittedName>
        <fullName evidence="2">Uncharacterized protein</fullName>
    </submittedName>
</protein>
<accession>A0AA38IZJ5</accession>
<keyword evidence="3" id="KW-1185">Reference proteome</keyword>
<name>A0AA38IZJ5_9CUCU</name>
<organism evidence="2 3">
    <name type="scientific">Zophobas morio</name>
    <dbReference type="NCBI Taxonomy" id="2755281"/>
    <lineage>
        <taxon>Eukaryota</taxon>
        <taxon>Metazoa</taxon>
        <taxon>Ecdysozoa</taxon>
        <taxon>Arthropoda</taxon>
        <taxon>Hexapoda</taxon>
        <taxon>Insecta</taxon>
        <taxon>Pterygota</taxon>
        <taxon>Neoptera</taxon>
        <taxon>Endopterygota</taxon>
        <taxon>Coleoptera</taxon>
        <taxon>Polyphaga</taxon>
        <taxon>Cucujiformia</taxon>
        <taxon>Tenebrionidae</taxon>
        <taxon>Zophobas</taxon>
    </lineage>
</organism>
<reference evidence="2" key="1">
    <citation type="journal article" date="2023" name="G3 (Bethesda)">
        <title>Whole genome assemblies of Zophobas morio and Tenebrio molitor.</title>
        <authorList>
            <person name="Kaur S."/>
            <person name="Stinson S.A."/>
            <person name="diCenzo G.C."/>
        </authorList>
    </citation>
    <scope>NUCLEOTIDE SEQUENCE</scope>
    <source>
        <strain evidence="2">QUZm001</strain>
    </source>
</reference>